<proteinExistence type="predicted"/>
<name>A0A1X1V2T8_9MYCO</name>
<evidence type="ECO:0000313" key="2">
    <source>
        <dbReference type="EMBL" id="ORV63404.1"/>
    </source>
</evidence>
<dbReference type="Proteomes" id="UP000194000">
    <property type="component" value="Unassembled WGS sequence"/>
</dbReference>
<dbReference type="OrthoDB" id="5191634at2"/>
<comment type="caution">
    <text evidence="2">The sequence shown here is derived from an EMBL/GenBank/DDBJ whole genome shotgun (WGS) entry which is preliminary data.</text>
</comment>
<evidence type="ECO:0000313" key="3">
    <source>
        <dbReference type="Proteomes" id="UP000194000"/>
    </source>
</evidence>
<gene>
    <name evidence="2" type="ORF">AWC06_08650</name>
</gene>
<dbReference type="AlphaFoldDB" id="A0A1X1V2T8"/>
<dbReference type="EMBL" id="LQOW01000006">
    <property type="protein sequence ID" value="ORV63404.1"/>
    <property type="molecule type" value="Genomic_DNA"/>
</dbReference>
<dbReference type="RefSeq" id="WP_085194746.1">
    <property type="nucleotide sequence ID" value="NZ_JACKVI010000009.1"/>
</dbReference>
<organism evidence="2 3">
    <name type="scientific">Mycobacterium fragae</name>
    <dbReference type="NCBI Taxonomy" id="1260918"/>
    <lineage>
        <taxon>Bacteria</taxon>
        <taxon>Bacillati</taxon>
        <taxon>Actinomycetota</taxon>
        <taxon>Actinomycetes</taxon>
        <taxon>Mycobacteriales</taxon>
        <taxon>Mycobacteriaceae</taxon>
        <taxon>Mycobacterium</taxon>
    </lineage>
</organism>
<reference evidence="2 3" key="1">
    <citation type="submission" date="2016-01" db="EMBL/GenBank/DDBJ databases">
        <title>The new phylogeny of the genus Mycobacterium.</title>
        <authorList>
            <person name="Tarcisio F."/>
            <person name="Conor M."/>
            <person name="Antonella G."/>
            <person name="Elisabetta G."/>
            <person name="Giulia F.S."/>
            <person name="Sara T."/>
            <person name="Anna F."/>
            <person name="Clotilde B."/>
            <person name="Roberto B."/>
            <person name="Veronica D.S."/>
            <person name="Fabio R."/>
            <person name="Monica P."/>
            <person name="Olivier J."/>
            <person name="Enrico T."/>
            <person name="Nicola S."/>
        </authorList>
    </citation>
    <scope>NUCLEOTIDE SEQUENCE [LARGE SCALE GENOMIC DNA]</scope>
    <source>
        <strain evidence="2 3">DSM 45731</strain>
    </source>
</reference>
<protein>
    <submittedName>
        <fullName evidence="2">Uncharacterized protein</fullName>
    </submittedName>
</protein>
<evidence type="ECO:0000256" key="1">
    <source>
        <dbReference type="SAM" id="MobiDB-lite"/>
    </source>
</evidence>
<feature type="region of interest" description="Disordered" evidence="1">
    <location>
        <begin position="1"/>
        <end position="33"/>
    </location>
</feature>
<dbReference type="STRING" id="1260918.AWC06_08650"/>
<accession>A0A1X1V2T8</accession>
<keyword evidence="3" id="KW-1185">Reference proteome</keyword>
<sequence length="72" mass="7919">MADNADKKAQKTEKTPKARYVDKGWPTTNPDDHAVSELATDRVGALSPYGDLVFPLPADELPYVHPVTVVNR</sequence>
<feature type="compositionally biased region" description="Basic and acidic residues" evidence="1">
    <location>
        <begin position="1"/>
        <end position="22"/>
    </location>
</feature>